<dbReference type="Gene3D" id="3.40.630.30">
    <property type="match status" value="1"/>
</dbReference>
<feature type="domain" description="N-acetyltransferase" evidence="1">
    <location>
        <begin position="56"/>
        <end position="210"/>
    </location>
</feature>
<protein>
    <recommendedName>
        <fullName evidence="1">N-acetyltransferase domain-containing protein</fullName>
    </recommendedName>
</protein>
<dbReference type="GO" id="GO:0016747">
    <property type="term" value="F:acyltransferase activity, transferring groups other than amino-acyl groups"/>
    <property type="evidence" value="ECO:0007669"/>
    <property type="project" value="InterPro"/>
</dbReference>
<sequence length="210" mass="22786">MIITILTDPSPSATVDAAVALEQGFKDDHISIALNPHNNPDLLLARMGAAVTTAVLDFQCYTASLDGSKVDGVMLVQPPGFEHGVSPNSKGPHTQLAKDLSTPEANKAIEGLKNLFNELETKAFGPTAVRDTYYVSHLATAPWAAGHGVGGQLLKAIIERATKEGVPVTLVTMTPRHEEYYKRYGFTTKHYMTYDLNGTPTEWWAMSTDL</sequence>
<dbReference type="CDD" id="cd04301">
    <property type="entry name" value="NAT_SF"/>
    <property type="match status" value="1"/>
</dbReference>
<dbReference type="Proteomes" id="UP000279236">
    <property type="component" value="Unassembled WGS sequence"/>
</dbReference>
<dbReference type="OrthoDB" id="2115692at2759"/>
<accession>A0A427XX12</accession>
<dbReference type="RefSeq" id="XP_028477217.1">
    <property type="nucleotide sequence ID" value="XM_028622325.1"/>
</dbReference>
<comment type="caution">
    <text evidence="2">The sequence shown here is derived from an EMBL/GenBank/DDBJ whole genome shotgun (WGS) entry which is preliminary data.</text>
</comment>
<dbReference type="EMBL" id="RSCE01000004">
    <property type="protein sequence ID" value="RSH83265.1"/>
    <property type="molecule type" value="Genomic_DNA"/>
</dbReference>
<dbReference type="PROSITE" id="PS51186">
    <property type="entry name" value="GNAT"/>
    <property type="match status" value="1"/>
</dbReference>
<dbReference type="PANTHER" id="PTHR42791:SF1">
    <property type="entry name" value="N-ACETYLTRANSFERASE DOMAIN-CONTAINING PROTEIN"/>
    <property type="match status" value="1"/>
</dbReference>
<evidence type="ECO:0000313" key="2">
    <source>
        <dbReference type="EMBL" id="RSH83265.1"/>
    </source>
</evidence>
<dbReference type="AlphaFoldDB" id="A0A427XX12"/>
<dbReference type="InterPro" id="IPR016181">
    <property type="entry name" value="Acyl_CoA_acyltransferase"/>
</dbReference>
<reference evidence="2 3" key="1">
    <citation type="submission" date="2018-11" db="EMBL/GenBank/DDBJ databases">
        <title>Genome sequence of Apiotrichum porosum DSM 27194.</title>
        <authorList>
            <person name="Aliyu H."/>
            <person name="Gorte O."/>
            <person name="Ochsenreither K."/>
        </authorList>
    </citation>
    <scope>NUCLEOTIDE SEQUENCE [LARGE SCALE GENOMIC DNA]</scope>
    <source>
        <strain evidence="2 3">DSM 27194</strain>
    </source>
</reference>
<gene>
    <name evidence="2" type="ORF">EHS24_006938</name>
</gene>
<evidence type="ECO:0000259" key="1">
    <source>
        <dbReference type="PROSITE" id="PS51186"/>
    </source>
</evidence>
<dbReference type="GeneID" id="39591481"/>
<evidence type="ECO:0000313" key="3">
    <source>
        <dbReference type="Proteomes" id="UP000279236"/>
    </source>
</evidence>
<dbReference type="SUPFAM" id="SSF55729">
    <property type="entry name" value="Acyl-CoA N-acyltransferases (Nat)"/>
    <property type="match status" value="1"/>
</dbReference>
<dbReference type="STRING" id="105984.A0A427XX12"/>
<dbReference type="InterPro" id="IPR000182">
    <property type="entry name" value="GNAT_dom"/>
</dbReference>
<dbReference type="PANTHER" id="PTHR42791">
    <property type="entry name" value="GNAT FAMILY ACETYLTRANSFERASE"/>
    <property type="match status" value="1"/>
</dbReference>
<organism evidence="2 3">
    <name type="scientific">Apiotrichum porosum</name>
    <dbReference type="NCBI Taxonomy" id="105984"/>
    <lineage>
        <taxon>Eukaryota</taxon>
        <taxon>Fungi</taxon>
        <taxon>Dikarya</taxon>
        <taxon>Basidiomycota</taxon>
        <taxon>Agaricomycotina</taxon>
        <taxon>Tremellomycetes</taxon>
        <taxon>Trichosporonales</taxon>
        <taxon>Trichosporonaceae</taxon>
        <taxon>Apiotrichum</taxon>
    </lineage>
</organism>
<name>A0A427XX12_9TREE</name>
<proteinExistence type="predicted"/>
<keyword evidence="3" id="KW-1185">Reference proteome</keyword>
<dbReference type="InterPro" id="IPR052523">
    <property type="entry name" value="Trichothecene_AcTrans"/>
</dbReference>
<dbReference type="Pfam" id="PF13673">
    <property type="entry name" value="Acetyltransf_10"/>
    <property type="match status" value="1"/>
</dbReference>